<evidence type="ECO:0000313" key="2">
    <source>
        <dbReference type="EMBL" id="VYU01505.1"/>
    </source>
</evidence>
<protein>
    <recommendedName>
        <fullName evidence="3">Bacteroidetes-specific membrane protein</fullName>
    </recommendedName>
</protein>
<sequence>MKTKGKLIGFILILSLLPRWAKAQYDPSFVNYWAMTPFYNPAATGQSPMLNFQGAYSMQMTGFENAPAVMYAYVDLPLFFISARHGAGVGFTNDQIGLFKHQKFFLQYAYHQPLWGGKLSGGIHLSMLSETFDGGELDLGESGDPAFPTAEANGAGFDMNFGIQYARKSWYAGFAMMHCTSPTVTLGEEKVNEFKVSPSYYLTGGYNIRLKSPLYTIHTTAMLRSDAVGFRADMTGRIAYHGSKHELYGGVSYSPMNSVSFLFGGDFHGINLGYAYEMYTAGIGALNGSHEIIIGYKTELNLFKKGKNKHKSVRIL</sequence>
<dbReference type="Pfam" id="PF11751">
    <property type="entry name" value="PorP_SprF"/>
    <property type="match status" value="1"/>
</dbReference>
<gene>
    <name evidence="2" type="ORF">PCLFYP37_01720</name>
</gene>
<keyword evidence="1" id="KW-0732">Signal</keyword>
<dbReference type="RefSeq" id="WP_349181002.1">
    <property type="nucleotide sequence ID" value="NZ_CACRUT010000011.1"/>
</dbReference>
<evidence type="ECO:0008006" key="3">
    <source>
        <dbReference type="Google" id="ProtNLM"/>
    </source>
</evidence>
<dbReference type="AlphaFoldDB" id="A0A6N3BAH7"/>
<evidence type="ECO:0000256" key="1">
    <source>
        <dbReference type="SAM" id="SignalP"/>
    </source>
</evidence>
<dbReference type="InterPro" id="IPR019861">
    <property type="entry name" value="PorP/SprF_Bacteroidetes"/>
</dbReference>
<accession>A0A6N3BAH7</accession>
<proteinExistence type="predicted"/>
<name>A0A6N3BAH7_9BACT</name>
<feature type="chain" id="PRO_5026825198" description="Bacteroidetes-specific membrane protein" evidence="1">
    <location>
        <begin position="22"/>
        <end position="316"/>
    </location>
</feature>
<dbReference type="NCBIfam" id="TIGR03519">
    <property type="entry name" value="T9SS_PorP_fam"/>
    <property type="match status" value="1"/>
</dbReference>
<organism evidence="2">
    <name type="scientific">Paraprevotella clara</name>
    <dbReference type="NCBI Taxonomy" id="454154"/>
    <lineage>
        <taxon>Bacteria</taxon>
        <taxon>Pseudomonadati</taxon>
        <taxon>Bacteroidota</taxon>
        <taxon>Bacteroidia</taxon>
        <taxon>Bacteroidales</taxon>
        <taxon>Prevotellaceae</taxon>
        <taxon>Paraprevotella</taxon>
    </lineage>
</organism>
<reference evidence="2" key="1">
    <citation type="submission" date="2019-11" db="EMBL/GenBank/DDBJ databases">
        <authorList>
            <person name="Feng L."/>
        </authorList>
    </citation>
    <scope>NUCLEOTIDE SEQUENCE</scope>
    <source>
        <strain evidence="2">PclaraLFYP37</strain>
    </source>
</reference>
<dbReference type="EMBL" id="CACRUT010000011">
    <property type="protein sequence ID" value="VYU01505.1"/>
    <property type="molecule type" value="Genomic_DNA"/>
</dbReference>
<feature type="signal peptide" evidence="1">
    <location>
        <begin position="1"/>
        <end position="21"/>
    </location>
</feature>